<sequence>MLSRIASLFLLGTLLIVSKAKQIRVEVRGDAACSLENKAGTWVMLELFLDKSQRGVNYFDGQYGAIVLGGDYEVEEGKTVTPRVKVTHNCFTSKHEASFIITLDSVEGTKEIKLPSTIDFKDLTHYSFTRV</sequence>
<proteinExistence type="predicted"/>
<dbReference type="AlphaFoldDB" id="A0A2A6BJ07"/>
<accession>A0A8R1UHN1</accession>
<gene>
    <name evidence="1" type="primary">WBGene00115271</name>
</gene>
<dbReference type="EnsemblMetazoa" id="PPA25717.1">
    <property type="protein sequence ID" value="PPA25717.1"/>
    <property type="gene ID" value="WBGene00115271"/>
</dbReference>
<evidence type="ECO:0000313" key="2">
    <source>
        <dbReference type="Proteomes" id="UP000005239"/>
    </source>
</evidence>
<protein>
    <submittedName>
        <fullName evidence="1">Uncharacterized protein</fullName>
    </submittedName>
</protein>
<reference evidence="2" key="1">
    <citation type="journal article" date="2008" name="Nat. Genet.">
        <title>The Pristionchus pacificus genome provides a unique perspective on nematode lifestyle and parasitism.</title>
        <authorList>
            <person name="Dieterich C."/>
            <person name="Clifton S.W."/>
            <person name="Schuster L.N."/>
            <person name="Chinwalla A."/>
            <person name="Delehaunty K."/>
            <person name="Dinkelacker I."/>
            <person name="Fulton L."/>
            <person name="Fulton R."/>
            <person name="Godfrey J."/>
            <person name="Minx P."/>
            <person name="Mitreva M."/>
            <person name="Roeseler W."/>
            <person name="Tian H."/>
            <person name="Witte H."/>
            <person name="Yang S.P."/>
            <person name="Wilson R.K."/>
            <person name="Sommer R.J."/>
        </authorList>
    </citation>
    <scope>NUCLEOTIDE SEQUENCE [LARGE SCALE GENOMIC DNA]</scope>
    <source>
        <strain evidence="2">PS312</strain>
    </source>
</reference>
<dbReference type="Proteomes" id="UP000005239">
    <property type="component" value="Unassembled WGS sequence"/>
</dbReference>
<evidence type="ECO:0000313" key="1">
    <source>
        <dbReference type="EnsemblMetazoa" id="PPA25717.1"/>
    </source>
</evidence>
<name>A0A2A6BJ07_PRIPA</name>
<organism evidence="1 2">
    <name type="scientific">Pristionchus pacificus</name>
    <name type="common">Parasitic nematode worm</name>
    <dbReference type="NCBI Taxonomy" id="54126"/>
    <lineage>
        <taxon>Eukaryota</taxon>
        <taxon>Metazoa</taxon>
        <taxon>Ecdysozoa</taxon>
        <taxon>Nematoda</taxon>
        <taxon>Chromadorea</taxon>
        <taxon>Rhabditida</taxon>
        <taxon>Rhabditina</taxon>
        <taxon>Diplogasteromorpha</taxon>
        <taxon>Diplogasteroidea</taxon>
        <taxon>Neodiplogasteridae</taxon>
        <taxon>Pristionchus</taxon>
    </lineage>
</organism>
<reference evidence="1" key="2">
    <citation type="submission" date="2022-06" db="UniProtKB">
        <authorList>
            <consortium name="EnsemblMetazoa"/>
        </authorList>
    </citation>
    <scope>IDENTIFICATION</scope>
    <source>
        <strain evidence="1">PS312</strain>
    </source>
</reference>
<keyword evidence="2" id="KW-1185">Reference proteome</keyword>
<accession>A0A2A6BJ07</accession>